<dbReference type="InterPro" id="IPR036188">
    <property type="entry name" value="FAD/NAD-bd_sf"/>
</dbReference>
<dbReference type="EMBL" id="KZ308446">
    <property type="protein sequence ID" value="KAG8229782.1"/>
    <property type="molecule type" value="Genomic_DNA"/>
</dbReference>
<keyword evidence="4" id="KW-1185">Reference proteome</keyword>
<protein>
    <recommendedName>
        <fullName evidence="5">Rab proteins geranylgeranyltransferase component A</fullName>
    </recommendedName>
</protein>
<accession>A0A8K0K8N2</accession>
<dbReference type="GO" id="GO:0005968">
    <property type="term" value="C:Rab-protein geranylgeranyltransferase complex"/>
    <property type="evidence" value="ECO:0007669"/>
    <property type="project" value="TreeGrafter"/>
</dbReference>
<evidence type="ECO:0008006" key="5">
    <source>
        <dbReference type="Google" id="ProtNLM"/>
    </source>
</evidence>
<dbReference type="GO" id="GO:0005092">
    <property type="term" value="F:GDP-dissociation inhibitor activity"/>
    <property type="evidence" value="ECO:0007669"/>
    <property type="project" value="InterPro"/>
</dbReference>
<feature type="region of interest" description="Disordered" evidence="2">
    <location>
        <begin position="111"/>
        <end position="171"/>
    </location>
</feature>
<dbReference type="Pfam" id="PF00996">
    <property type="entry name" value="GDI"/>
    <property type="match status" value="1"/>
</dbReference>
<gene>
    <name evidence="3" type="ORF">J437_LFUL005863</name>
</gene>
<dbReference type="FunFam" id="3.50.50.60:FF:000108">
    <property type="entry name" value="Rab proteins geranylgeranyltransferase component A"/>
    <property type="match status" value="1"/>
</dbReference>
<comment type="similarity">
    <text evidence="1">Belongs to the Rab GDI family.</text>
</comment>
<dbReference type="GO" id="GO:0007264">
    <property type="term" value="P:small GTPase-mediated signal transduction"/>
    <property type="evidence" value="ECO:0007669"/>
    <property type="project" value="InterPro"/>
</dbReference>
<dbReference type="GO" id="GO:0005829">
    <property type="term" value="C:cytosol"/>
    <property type="evidence" value="ECO:0007669"/>
    <property type="project" value="TreeGrafter"/>
</dbReference>
<reference evidence="3" key="2">
    <citation type="submission" date="2017-10" db="EMBL/GenBank/DDBJ databases">
        <title>Ladona fulva Genome sequencing and assembly.</title>
        <authorList>
            <person name="Murali S."/>
            <person name="Richards S."/>
            <person name="Bandaranaike D."/>
            <person name="Bellair M."/>
            <person name="Blankenburg K."/>
            <person name="Chao H."/>
            <person name="Dinh H."/>
            <person name="Doddapaneni H."/>
            <person name="Dugan-Rocha S."/>
            <person name="Elkadiri S."/>
            <person name="Gnanaolivu R."/>
            <person name="Hernandez B."/>
            <person name="Skinner E."/>
            <person name="Javaid M."/>
            <person name="Lee S."/>
            <person name="Li M."/>
            <person name="Ming W."/>
            <person name="Munidasa M."/>
            <person name="Muniz J."/>
            <person name="Nguyen L."/>
            <person name="Hughes D."/>
            <person name="Osuji N."/>
            <person name="Pu L.-L."/>
            <person name="Puazo M."/>
            <person name="Qu C."/>
            <person name="Quiroz J."/>
            <person name="Raj R."/>
            <person name="Weissenberger G."/>
            <person name="Xin Y."/>
            <person name="Zou X."/>
            <person name="Han Y."/>
            <person name="Worley K."/>
            <person name="Muzny D."/>
            <person name="Gibbs R."/>
        </authorList>
    </citation>
    <scope>NUCLEOTIDE SEQUENCE</scope>
    <source>
        <strain evidence="3">Sampled in the wild</strain>
    </source>
</reference>
<dbReference type="OrthoDB" id="1923006at2759"/>
<feature type="compositionally biased region" description="Basic and acidic residues" evidence="2">
    <location>
        <begin position="130"/>
        <end position="162"/>
    </location>
</feature>
<comment type="caution">
    <text evidence="3">The sequence shown here is derived from an EMBL/GenBank/DDBJ whole genome shotgun (WGS) entry which is preliminary data.</text>
</comment>
<reference evidence="3" key="1">
    <citation type="submission" date="2013-04" db="EMBL/GenBank/DDBJ databases">
        <authorList>
            <person name="Qu J."/>
            <person name="Murali S.C."/>
            <person name="Bandaranaike D."/>
            <person name="Bellair M."/>
            <person name="Blankenburg K."/>
            <person name="Chao H."/>
            <person name="Dinh H."/>
            <person name="Doddapaneni H."/>
            <person name="Downs B."/>
            <person name="Dugan-Rocha S."/>
            <person name="Elkadiri S."/>
            <person name="Gnanaolivu R.D."/>
            <person name="Hernandez B."/>
            <person name="Javaid M."/>
            <person name="Jayaseelan J.C."/>
            <person name="Lee S."/>
            <person name="Li M."/>
            <person name="Ming W."/>
            <person name="Munidasa M."/>
            <person name="Muniz J."/>
            <person name="Nguyen L."/>
            <person name="Ongeri F."/>
            <person name="Osuji N."/>
            <person name="Pu L.-L."/>
            <person name="Puazo M."/>
            <person name="Qu C."/>
            <person name="Quiroz J."/>
            <person name="Raj R."/>
            <person name="Weissenberger G."/>
            <person name="Xin Y."/>
            <person name="Zou X."/>
            <person name="Han Y."/>
            <person name="Richards S."/>
            <person name="Worley K."/>
            <person name="Muzny D."/>
            <person name="Gibbs R."/>
        </authorList>
    </citation>
    <scope>NUCLEOTIDE SEQUENCE</scope>
    <source>
        <strain evidence="3">Sampled in the wild</strain>
    </source>
</reference>
<evidence type="ECO:0000256" key="2">
    <source>
        <dbReference type="SAM" id="MobiDB-lite"/>
    </source>
</evidence>
<dbReference type="SUPFAM" id="SSF51905">
    <property type="entry name" value="FAD/NAD(P)-binding domain"/>
    <property type="match status" value="1"/>
</dbReference>
<sequence length="189" mass="21312">MGDELPAEYDIIVVGTGMTESIVAAAASRIGKRVLHLDSNEYYGGLWASFNFEGLQNWIEECRQLSGATCDIPTEQFTSLIKEGENLIKANNQLSSVFNVEEKWYIVNDSTELSEQDTKDTQTEGNQAKESAEETKNEGDESTTEEKPDESEKPETSEEPKKSDKRVKSWSQTEVKKNYRKFNIDLAPK</sequence>
<dbReference type="AlphaFoldDB" id="A0A8K0K8N2"/>
<dbReference type="InterPro" id="IPR018203">
    <property type="entry name" value="GDP_dissociation_inhibitor"/>
</dbReference>
<dbReference type="PANTHER" id="PTHR11787:SF4">
    <property type="entry name" value="CHM, RAB ESCORT PROTEIN 1"/>
    <property type="match status" value="1"/>
</dbReference>
<dbReference type="Proteomes" id="UP000792457">
    <property type="component" value="Unassembled WGS sequence"/>
</dbReference>
<organism evidence="3 4">
    <name type="scientific">Ladona fulva</name>
    <name type="common">Scarce chaser dragonfly</name>
    <name type="synonym">Libellula fulva</name>
    <dbReference type="NCBI Taxonomy" id="123851"/>
    <lineage>
        <taxon>Eukaryota</taxon>
        <taxon>Metazoa</taxon>
        <taxon>Ecdysozoa</taxon>
        <taxon>Arthropoda</taxon>
        <taxon>Hexapoda</taxon>
        <taxon>Insecta</taxon>
        <taxon>Pterygota</taxon>
        <taxon>Palaeoptera</taxon>
        <taxon>Odonata</taxon>
        <taxon>Epiprocta</taxon>
        <taxon>Anisoptera</taxon>
        <taxon>Libelluloidea</taxon>
        <taxon>Libellulidae</taxon>
        <taxon>Ladona</taxon>
    </lineage>
</organism>
<evidence type="ECO:0000256" key="1">
    <source>
        <dbReference type="ARBA" id="ARBA00005593"/>
    </source>
</evidence>
<proteinExistence type="inferred from homology"/>
<dbReference type="PANTHER" id="PTHR11787">
    <property type="entry name" value="RAB GDP-DISSOCIATION INHIBITOR"/>
    <property type="match status" value="1"/>
</dbReference>
<evidence type="ECO:0000313" key="4">
    <source>
        <dbReference type="Proteomes" id="UP000792457"/>
    </source>
</evidence>
<feature type="non-terminal residue" evidence="3">
    <location>
        <position position="189"/>
    </location>
</feature>
<dbReference type="Gene3D" id="3.50.50.60">
    <property type="entry name" value="FAD/NAD(P)-binding domain"/>
    <property type="match status" value="1"/>
</dbReference>
<name>A0A8K0K8N2_LADFU</name>
<dbReference type="GO" id="GO:0016192">
    <property type="term" value="P:vesicle-mediated transport"/>
    <property type="evidence" value="ECO:0007669"/>
    <property type="project" value="TreeGrafter"/>
</dbReference>
<dbReference type="GO" id="GO:0005634">
    <property type="term" value="C:nucleus"/>
    <property type="evidence" value="ECO:0007669"/>
    <property type="project" value="TreeGrafter"/>
</dbReference>
<evidence type="ECO:0000313" key="3">
    <source>
        <dbReference type="EMBL" id="KAG8229782.1"/>
    </source>
</evidence>
<dbReference type="PRINTS" id="PR00891">
    <property type="entry name" value="RABGDIREP"/>
</dbReference>